<evidence type="ECO:0000259" key="6">
    <source>
        <dbReference type="PROSITE" id="PS50262"/>
    </source>
</evidence>
<feature type="transmembrane region" description="Helical" evidence="5">
    <location>
        <begin position="291"/>
        <end position="315"/>
    </location>
</feature>
<organism evidence="7">
    <name type="scientific">Capitella teleta</name>
    <name type="common">Polychaete worm</name>
    <dbReference type="NCBI Taxonomy" id="283909"/>
    <lineage>
        <taxon>Eukaryota</taxon>
        <taxon>Metazoa</taxon>
        <taxon>Spiralia</taxon>
        <taxon>Lophotrochozoa</taxon>
        <taxon>Annelida</taxon>
        <taxon>Polychaeta</taxon>
        <taxon>Sedentaria</taxon>
        <taxon>Scolecida</taxon>
        <taxon>Capitellidae</taxon>
        <taxon>Capitella</taxon>
    </lineage>
</organism>
<dbReference type="InterPro" id="IPR000276">
    <property type="entry name" value="GPCR_Rhodpsn"/>
</dbReference>
<dbReference type="OrthoDB" id="9983318at2759"/>
<evidence type="ECO:0000256" key="3">
    <source>
        <dbReference type="ARBA" id="ARBA00022989"/>
    </source>
</evidence>
<evidence type="ECO:0000313" key="9">
    <source>
        <dbReference type="Proteomes" id="UP000014760"/>
    </source>
</evidence>
<comment type="subcellular location">
    <subcellularLocation>
        <location evidence="1">Membrane</location>
    </subcellularLocation>
</comment>
<dbReference type="SUPFAM" id="SSF81321">
    <property type="entry name" value="Family A G protein-coupled receptor-like"/>
    <property type="match status" value="1"/>
</dbReference>
<keyword evidence="3 5" id="KW-1133">Transmembrane helix</keyword>
<feature type="transmembrane region" description="Helical" evidence="5">
    <location>
        <begin position="251"/>
        <end position="271"/>
    </location>
</feature>
<feature type="transmembrane region" description="Helical" evidence="5">
    <location>
        <begin position="39"/>
        <end position="58"/>
    </location>
</feature>
<proteinExistence type="predicted"/>
<reference evidence="7 9" key="2">
    <citation type="journal article" date="2013" name="Nature">
        <title>Insights into bilaterian evolution from three spiralian genomes.</title>
        <authorList>
            <person name="Simakov O."/>
            <person name="Marletaz F."/>
            <person name="Cho S.J."/>
            <person name="Edsinger-Gonzales E."/>
            <person name="Havlak P."/>
            <person name="Hellsten U."/>
            <person name="Kuo D.H."/>
            <person name="Larsson T."/>
            <person name="Lv J."/>
            <person name="Arendt D."/>
            <person name="Savage R."/>
            <person name="Osoegawa K."/>
            <person name="de Jong P."/>
            <person name="Grimwood J."/>
            <person name="Chapman J.A."/>
            <person name="Shapiro H."/>
            <person name="Aerts A."/>
            <person name="Otillar R.P."/>
            <person name="Terry A.Y."/>
            <person name="Boore J.L."/>
            <person name="Grigoriev I.V."/>
            <person name="Lindberg D.R."/>
            <person name="Seaver E.C."/>
            <person name="Weisblat D.A."/>
            <person name="Putnam N.H."/>
            <person name="Rokhsar D.S."/>
        </authorList>
    </citation>
    <scope>NUCLEOTIDE SEQUENCE</scope>
    <source>
        <strain evidence="7 9">I ESC-2004</strain>
    </source>
</reference>
<dbReference type="PANTHER" id="PTHR46641">
    <property type="entry name" value="FMRFAMIDE RECEPTOR-RELATED"/>
    <property type="match status" value="1"/>
</dbReference>
<keyword evidence="9" id="KW-1185">Reference proteome</keyword>
<dbReference type="InterPro" id="IPR052954">
    <property type="entry name" value="GPCR-Ligand_Int"/>
</dbReference>
<dbReference type="PROSITE" id="PS50262">
    <property type="entry name" value="G_PROTEIN_RECEP_F1_2"/>
    <property type="match status" value="1"/>
</dbReference>
<dbReference type="PRINTS" id="PR00237">
    <property type="entry name" value="GPCRRHODOPSN"/>
</dbReference>
<dbReference type="InterPro" id="IPR017452">
    <property type="entry name" value="GPCR_Rhodpsn_7TM"/>
</dbReference>
<evidence type="ECO:0000313" key="8">
    <source>
        <dbReference type="EnsemblMetazoa" id="CapteP206222"/>
    </source>
</evidence>
<evidence type="ECO:0000256" key="5">
    <source>
        <dbReference type="SAM" id="Phobius"/>
    </source>
</evidence>
<dbReference type="EMBL" id="AMQN01015343">
    <property type="status" value="NOT_ANNOTATED_CDS"/>
    <property type="molecule type" value="Genomic_DNA"/>
</dbReference>
<reference evidence="8" key="3">
    <citation type="submission" date="2015-06" db="UniProtKB">
        <authorList>
            <consortium name="EnsemblMetazoa"/>
        </authorList>
    </citation>
    <scope>IDENTIFICATION</scope>
</reference>
<evidence type="ECO:0000256" key="2">
    <source>
        <dbReference type="ARBA" id="ARBA00022692"/>
    </source>
</evidence>
<name>R7TBN1_CAPTE</name>
<evidence type="ECO:0000313" key="7">
    <source>
        <dbReference type="EMBL" id="ELT88506.1"/>
    </source>
</evidence>
<gene>
    <name evidence="7" type="ORF">CAPTEDRAFT_206222</name>
</gene>
<evidence type="ECO:0000256" key="1">
    <source>
        <dbReference type="ARBA" id="ARBA00004370"/>
    </source>
</evidence>
<feature type="transmembrane region" description="Helical" evidence="5">
    <location>
        <begin position="212"/>
        <end position="231"/>
    </location>
</feature>
<keyword evidence="4 5" id="KW-0472">Membrane</keyword>
<feature type="transmembrane region" description="Helical" evidence="5">
    <location>
        <begin position="70"/>
        <end position="92"/>
    </location>
</feature>
<sequence>MNATTVDFVTHALELSGEEGKETSFSMAREAKDFVSRGLYGVLVVAGTLGNMLTVLVLHSKEFAAGNYRLLLSTLAVADTGVLLTELLKVWLAKVNYSLLVKLLLSSSKSCIILYMVSFFMKHLAACILMLFTLERAICITMPLRGKQLCTGRRIRIALAVAVVWAFTVNSYLMFYVKRVIKRSGSKIVKVSCVYADIWDVMEIVDACLSSFVPSSVIFIGNCIVIGRLVLSQRGLQVSQSRKSSSTTATLLMVSFTYLLLTLPRSVYHIGRAHGLWSVDFTGDRAKYDNFYLTYTCVTFFYYINNAINFWLYCLSGSKFRRGLKAMILPSALVKKKDTSVVTVSSLV</sequence>
<dbReference type="Gene3D" id="1.20.1070.10">
    <property type="entry name" value="Rhodopsin 7-helix transmembrane proteins"/>
    <property type="match status" value="1"/>
</dbReference>
<evidence type="ECO:0000256" key="4">
    <source>
        <dbReference type="ARBA" id="ARBA00023136"/>
    </source>
</evidence>
<dbReference type="GO" id="GO:0004930">
    <property type="term" value="F:G protein-coupled receptor activity"/>
    <property type="evidence" value="ECO:0007669"/>
    <property type="project" value="InterPro"/>
</dbReference>
<accession>R7TBN1</accession>
<keyword evidence="2 5" id="KW-0812">Transmembrane</keyword>
<dbReference type="CDD" id="cd14978">
    <property type="entry name" value="7tmA_FMRFamide_R-like"/>
    <property type="match status" value="1"/>
</dbReference>
<dbReference type="Pfam" id="PF00001">
    <property type="entry name" value="7tm_1"/>
    <property type="match status" value="1"/>
</dbReference>
<dbReference type="EMBL" id="KB311823">
    <property type="protein sequence ID" value="ELT88506.1"/>
    <property type="molecule type" value="Genomic_DNA"/>
</dbReference>
<dbReference type="GO" id="GO:0016020">
    <property type="term" value="C:membrane"/>
    <property type="evidence" value="ECO:0007669"/>
    <property type="project" value="UniProtKB-SubCell"/>
</dbReference>
<dbReference type="HOGENOM" id="CLU_009579_24_0_1"/>
<dbReference type="AlphaFoldDB" id="R7TBN1"/>
<dbReference type="Proteomes" id="UP000014760">
    <property type="component" value="Unassembled WGS sequence"/>
</dbReference>
<dbReference type="STRING" id="283909.R7TBN1"/>
<dbReference type="PANTHER" id="PTHR46641:SF25">
    <property type="entry name" value="CNMAMIDE RECEPTOR-RELATED"/>
    <property type="match status" value="1"/>
</dbReference>
<feature type="transmembrane region" description="Helical" evidence="5">
    <location>
        <begin position="155"/>
        <end position="177"/>
    </location>
</feature>
<feature type="transmembrane region" description="Helical" evidence="5">
    <location>
        <begin position="112"/>
        <end position="134"/>
    </location>
</feature>
<feature type="domain" description="G-protein coupled receptors family 1 profile" evidence="6">
    <location>
        <begin position="50"/>
        <end position="313"/>
    </location>
</feature>
<dbReference type="EnsemblMetazoa" id="CapteT206222">
    <property type="protein sequence ID" value="CapteP206222"/>
    <property type="gene ID" value="CapteG206222"/>
</dbReference>
<dbReference type="OMA" id="CHIADEG"/>
<protein>
    <recommendedName>
        <fullName evidence="6">G-protein coupled receptors family 1 profile domain-containing protein</fullName>
    </recommendedName>
</protein>
<reference evidence="9" key="1">
    <citation type="submission" date="2012-12" db="EMBL/GenBank/DDBJ databases">
        <authorList>
            <person name="Hellsten U."/>
            <person name="Grimwood J."/>
            <person name="Chapman J.A."/>
            <person name="Shapiro H."/>
            <person name="Aerts A."/>
            <person name="Otillar R.P."/>
            <person name="Terry A.Y."/>
            <person name="Boore J.L."/>
            <person name="Simakov O."/>
            <person name="Marletaz F."/>
            <person name="Cho S.-J."/>
            <person name="Edsinger-Gonzales E."/>
            <person name="Havlak P."/>
            <person name="Kuo D.-H."/>
            <person name="Larsson T."/>
            <person name="Lv J."/>
            <person name="Arendt D."/>
            <person name="Savage R."/>
            <person name="Osoegawa K."/>
            <person name="de Jong P."/>
            <person name="Lindberg D.R."/>
            <person name="Seaver E.C."/>
            <person name="Weisblat D.A."/>
            <person name="Putnam N.H."/>
            <person name="Grigoriev I.V."/>
            <person name="Rokhsar D.S."/>
        </authorList>
    </citation>
    <scope>NUCLEOTIDE SEQUENCE</scope>
    <source>
        <strain evidence="9">I ESC-2004</strain>
    </source>
</reference>